<dbReference type="SUPFAM" id="SSF51735">
    <property type="entry name" value="NAD(P)-binding Rossmann-fold domains"/>
    <property type="match status" value="1"/>
</dbReference>
<dbReference type="STRING" id="1224163.B841_09610"/>
<dbReference type="RefSeq" id="WP_020935327.1">
    <property type="nucleotide sequence ID" value="NC_021915.1"/>
</dbReference>
<dbReference type="GO" id="GO:0016614">
    <property type="term" value="F:oxidoreductase activity, acting on CH-OH group of donors"/>
    <property type="evidence" value="ECO:0007669"/>
    <property type="project" value="UniProtKB-ARBA"/>
</dbReference>
<evidence type="ECO:0000256" key="1">
    <source>
        <dbReference type="ARBA" id="ARBA00006484"/>
    </source>
</evidence>
<dbReference type="Pfam" id="PF13561">
    <property type="entry name" value="adh_short_C2"/>
    <property type="match status" value="1"/>
</dbReference>
<dbReference type="InterPro" id="IPR036291">
    <property type="entry name" value="NAD(P)-bd_dom_sf"/>
</dbReference>
<dbReference type="PANTHER" id="PTHR48107">
    <property type="entry name" value="NADPH-DEPENDENT ALDEHYDE REDUCTASE-LIKE PROTEIN, CHLOROPLASTIC-RELATED"/>
    <property type="match status" value="1"/>
</dbReference>
<dbReference type="eggNOG" id="COG1028">
    <property type="taxonomic scope" value="Bacteria"/>
</dbReference>
<protein>
    <submittedName>
        <fullName evidence="4">Dehydrogenase</fullName>
    </submittedName>
</protein>
<feature type="region of interest" description="Disordered" evidence="3">
    <location>
        <begin position="1"/>
        <end position="38"/>
    </location>
</feature>
<comment type="similarity">
    <text evidence="1">Belongs to the short-chain dehydrogenases/reductases (SDR) family.</text>
</comment>
<dbReference type="InterPro" id="IPR002347">
    <property type="entry name" value="SDR_fam"/>
</dbReference>
<dbReference type="Gene3D" id="3.40.50.720">
    <property type="entry name" value="NAD(P)-binding Rossmann-like Domain"/>
    <property type="match status" value="1"/>
</dbReference>
<name>S5SVZ4_9CORY</name>
<dbReference type="PROSITE" id="PS00061">
    <property type="entry name" value="ADH_SHORT"/>
    <property type="match status" value="1"/>
</dbReference>
<reference evidence="4 5" key="1">
    <citation type="submission" date="2012-11" db="EMBL/GenBank/DDBJ databases">
        <title>The complete genome sequence of Corynebacterium maris Coryn-1 (=DSM 45190).</title>
        <authorList>
            <person name="Schaffert L."/>
            <person name="Albersmeier A."/>
            <person name="Kalinowski J."/>
            <person name="Ruckert C."/>
        </authorList>
    </citation>
    <scope>NUCLEOTIDE SEQUENCE [LARGE SCALE GENOMIC DNA]</scope>
    <source>
        <strain evidence="5">Coryn-1</strain>
    </source>
</reference>
<organism evidence="4 5">
    <name type="scientific">Corynebacterium maris DSM 45190</name>
    <dbReference type="NCBI Taxonomy" id="1224163"/>
    <lineage>
        <taxon>Bacteria</taxon>
        <taxon>Bacillati</taxon>
        <taxon>Actinomycetota</taxon>
        <taxon>Actinomycetes</taxon>
        <taxon>Mycobacteriales</taxon>
        <taxon>Corynebacteriaceae</taxon>
        <taxon>Corynebacterium</taxon>
    </lineage>
</organism>
<evidence type="ECO:0000256" key="3">
    <source>
        <dbReference type="SAM" id="MobiDB-lite"/>
    </source>
</evidence>
<dbReference type="AlphaFoldDB" id="S5SVZ4"/>
<feature type="compositionally biased region" description="Basic and acidic residues" evidence="3">
    <location>
        <begin position="18"/>
        <end position="38"/>
    </location>
</feature>
<accession>S5SVZ4</accession>
<evidence type="ECO:0000256" key="2">
    <source>
        <dbReference type="ARBA" id="ARBA00023002"/>
    </source>
</evidence>
<evidence type="ECO:0000313" key="5">
    <source>
        <dbReference type="Proteomes" id="UP000015388"/>
    </source>
</evidence>
<keyword evidence="5" id="KW-1185">Reference proteome</keyword>
<proteinExistence type="inferred from homology"/>
<dbReference type="FunFam" id="3.40.50.720:FF:000084">
    <property type="entry name" value="Short-chain dehydrogenase reductase"/>
    <property type="match status" value="1"/>
</dbReference>
<dbReference type="KEGG" id="cmd:B841_09610"/>
<gene>
    <name evidence="4" type="ORF">B841_09610</name>
</gene>
<dbReference type="OrthoDB" id="9809287at2"/>
<dbReference type="InterPro" id="IPR020904">
    <property type="entry name" value="Sc_DH/Rdtase_CS"/>
</dbReference>
<dbReference type="EMBL" id="CP003924">
    <property type="protein sequence ID" value="AGS35394.1"/>
    <property type="molecule type" value="Genomic_DNA"/>
</dbReference>
<sequence>MSNDSAAQDPRTMYPKVDPPRQKQPEPGLDVKLDPRADVGLDSYEGTGRLKGRKALVTGGDSGIGAAVAIAYAREGADVAIAYLPEEQPDADRIVAAIEDAGQKAFAYPGDFADPQYCRDLVDKSVEALGGLDILVNNASRQIWADGLTEISDEQFDATMNVNLGGNFRVTKAALQHLQPGASIIFTTSIQAYQPSPTLLDYAMTKSGLNNLSKGLATALAGEGIRVNAVAPGPFWTPLQPSHGQPQEKVEGFGQQAPLGRAGHPVELAGAYVYLASDEASYTSGETLGVTGGTITP</sequence>
<dbReference type="PRINTS" id="PR00081">
    <property type="entry name" value="GDHRDH"/>
</dbReference>
<dbReference type="PANTHER" id="PTHR48107:SF16">
    <property type="entry name" value="NADPH-DEPENDENT ALDEHYDE REDUCTASE 1, CHLOROPLASTIC"/>
    <property type="match status" value="1"/>
</dbReference>
<dbReference type="Proteomes" id="UP000015388">
    <property type="component" value="Chromosome"/>
</dbReference>
<keyword evidence="2" id="KW-0560">Oxidoreductase</keyword>
<dbReference type="PATRIC" id="fig|1224163.3.peg.1936"/>
<evidence type="ECO:0000313" key="4">
    <source>
        <dbReference type="EMBL" id="AGS35394.1"/>
    </source>
</evidence>
<dbReference type="HOGENOM" id="CLU_010194_4_0_11"/>